<dbReference type="Gene3D" id="1.10.10.60">
    <property type="entry name" value="Homeodomain-like"/>
    <property type="match status" value="2"/>
</dbReference>
<evidence type="ECO:0000256" key="5">
    <source>
        <dbReference type="ARBA" id="ARBA00023015"/>
    </source>
</evidence>
<feature type="domain" description="HTH araC/xylS-type" evidence="8">
    <location>
        <begin position="189"/>
        <end position="286"/>
    </location>
</feature>
<dbReference type="InterPro" id="IPR018062">
    <property type="entry name" value="HTH_AraC-typ_CS"/>
</dbReference>
<dbReference type="Proteomes" id="UP000250369">
    <property type="component" value="Unassembled WGS sequence"/>
</dbReference>
<keyword evidence="3" id="KW-0813">Transport</keyword>
<dbReference type="PROSITE" id="PS50983">
    <property type="entry name" value="FE_B12_PBP"/>
    <property type="match status" value="1"/>
</dbReference>
<dbReference type="OrthoDB" id="2660924at2"/>
<evidence type="ECO:0000256" key="2">
    <source>
        <dbReference type="ARBA" id="ARBA00008814"/>
    </source>
</evidence>
<dbReference type="GO" id="GO:0003700">
    <property type="term" value="F:DNA-binding transcription factor activity"/>
    <property type="evidence" value="ECO:0007669"/>
    <property type="project" value="InterPro"/>
</dbReference>
<dbReference type="InterPro" id="IPR051313">
    <property type="entry name" value="Bact_iron-sidero_bind"/>
</dbReference>
<dbReference type="AlphaFoldDB" id="A0A329M9H8"/>
<dbReference type="Gene3D" id="3.40.50.1980">
    <property type="entry name" value="Nitrogenase molybdenum iron protein domain"/>
    <property type="match status" value="2"/>
</dbReference>
<dbReference type="GO" id="GO:0043565">
    <property type="term" value="F:sequence-specific DNA binding"/>
    <property type="evidence" value="ECO:0007669"/>
    <property type="project" value="InterPro"/>
</dbReference>
<evidence type="ECO:0000256" key="6">
    <source>
        <dbReference type="ARBA" id="ARBA00023125"/>
    </source>
</evidence>
<dbReference type="GO" id="GO:1901678">
    <property type="term" value="P:iron coordination entity transport"/>
    <property type="evidence" value="ECO:0007669"/>
    <property type="project" value="UniProtKB-ARBA"/>
</dbReference>
<keyword evidence="11" id="KW-1185">Reference proteome</keyword>
<dbReference type="PANTHER" id="PTHR30532:SF26">
    <property type="entry name" value="IRON(3+)-HYDROXAMATE-BINDING PROTEIN FHUD"/>
    <property type="match status" value="1"/>
</dbReference>
<dbReference type="PANTHER" id="PTHR30532">
    <property type="entry name" value="IRON III DICITRATE-BINDING PERIPLASMIC PROTEIN"/>
    <property type="match status" value="1"/>
</dbReference>
<dbReference type="InterPro" id="IPR018060">
    <property type="entry name" value="HTH_AraC"/>
</dbReference>
<gene>
    <name evidence="10" type="ORF">DQG23_27770</name>
</gene>
<dbReference type="GO" id="GO:0030288">
    <property type="term" value="C:outer membrane-bounded periplasmic space"/>
    <property type="evidence" value="ECO:0007669"/>
    <property type="project" value="TreeGrafter"/>
</dbReference>
<keyword evidence="7" id="KW-0804">Transcription</keyword>
<accession>A0A329M9H8</accession>
<dbReference type="Pfam" id="PF01497">
    <property type="entry name" value="Peripla_BP_2"/>
    <property type="match status" value="1"/>
</dbReference>
<proteinExistence type="inferred from homology"/>
<evidence type="ECO:0000256" key="4">
    <source>
        <dbReference type="ARBA" id="ARBA00022729"/>
    </source>
</evidence>
<dbReference type="RefSeq" id="WP_113034301.1">
    <property type="nucleotide sequence ID" value="NZ_QMFB01000020.1"/>
</dbReference>
<organism evidence="10 11">
    <name type="scientific">Paenibacillus contaminans</name>
    <dbReference type="NCBI Taxonomy" id="450362"/>
    <lineage>
        <taxon>Bacteria</taxon>
        <taxon>Bacillati</taxon>
        <taxon>Bacillota</taxon>
        <taxon>Bacilli</taxon>
        <taxon>Bacillales</taxon>
        <taxon>Paenibacillaceae</taxon>
        <taxon>Paenibacillus</taxon>
    </lineage>
</organism>
<dbReference type="SUPFAM" id="SSF53807">
    <property type="entry name" value="Helical backbone' metal receptor"/>
    <property type="match status" value="1"/>
</dbReference>
<evidence type="ECO:0000313" key="10">
    <source>
        <dbReference type="EMBL" id="RAV16641.1"/>
    </source>
</evidence>
<comment type="caution">
    <text evidence="10">The sequence shown here is derived from an EMBL/GenBank/DDBJ whole genome shotgun (WGS) entry which is preliminary data.</text>
</comment>
<comment type="similarity">
    <text evidence="2">Belongs to the bacterial solute-binding protein 8 family.</text>
</comment>
<evidence type="ECO:0000256" key="7">
    <source>
        <dbReference type="ARBA" id="ARBA00023163"/>
    </source>
</evidence>
<keyword evidence="6" id="KW-0238">DNA-binding</keyword>
<keyword evidence="5" id="KW-0805">Transcription regulation</keyword>
<sequence length="558" mass="63672">MGEWSEQLGRAPRSISFMLCGMQRQRFLEQSGRIDFVTEQPMLIANTRGSLTVTVSHADRQENLHLQQGELVSLAPETAIVLAGAEESLAECYMLSYTVQSVGVPDGKNDVLPASALSTCLELFPHNTVWKVSSQRLSRSLDQLNQNRNSTDPLQQLANHMHVQECMMLILLERGLHTGKEQDRKKAVERAIDYMRTAYHENITVDKLASEARMSRRQFTDLFRKLTNSSVTDYLTELRIHHAKQLLLTGGHLSDISRMVGYRDEFYFNRRFKQTVGQSPRQYARNKHRQLQIATLHSTPERIVADQYMGQLLKLGIIPVGVRSNMLQPHFLADTQRHNSKLSEITDIGEGFPISLPLVSQLQPDLIVTQNERQYEQLKQIAPTILIPYASTDPLEKYSLLGKVLGKSDMAEQWIEDYKWRTEQARTQIQAKLGHDYSITNLLFLDGKLFVQGHYAGYGSFSMYRALQLPAPVLLRNELNEEKLSIEIPLSALPAYAGDYIFVSMYGDCSVLTKHELWQSLPAVREGRAFFCNPYRFAFEDPYSLDDQLEIIKSRLLG</sequence>
<dbReference type="Pfam" id="PF12833">
    <property type="entry name" value="HTH_18"/>
    <property type="match status" value="1"/>
</dbReference>
<dbReference type="InterPro" id="IPR009057">
    <property type="entry name" value="Homeodomain-like_sf"/>
</dbReference>
<dbReference type="EMBL" id="QMFB01000020">
    <property type="protein sequence ID" value="RAV16641.1"/>
    <property type="molecule type" value="Genomic_DNA"/>
</dbReference>
<dbReference type="PROSITE" id="PS01124">
    <property type="entry name" value="HTH_ARAC_FAMILY_2"/>
    <property type="match status" value="1"/>
</dbReference>
<comment type="subcellular location">
    <subcellularLocation>
        <location evidence="1">Cell envelope</location>
    </subcellularLocation>
</comment>
<reference evidence="10 11" key="1">
    <citation type="journal article" date="2009" name="Int. J. Syst. Evol. Microbiol.">
        <title>Paenibacillus contaminans sp. nov., isolated from a contaminated laboratory plate.</title>
        <authorList>
            <person name="Chou J.H."/>
            <person name="Lee J.H."/>
            <person name="Lin M.C."/>
            <person name="Chang P.S."/>
            <person name="Arun A.B."/>
            <person name="Young C.C."/>
            <person name="Chen W.M."/>
        </authorList>
    </citation>
    <scope>NUCLEOTIDE SEQUENCE [LARGE SCALE GENOMIC DNA]</scope>
    <source>
        <strain evidence="10 11">CKOBP-6</strain>
    </source>
</reference>
<evidence type="ECO:0000259" key="8">
    <source>
        <dbReference type="PROSITE" id="PS01124"/>
    </source>
</evidence>
<evidence type="ECO:0000313" key="11">
    <source>
        <dbReference type="Proteomes" id="UP000250369"/>
    </source>
</evidence>
<dbReference type="SUPFAM" id="SSF46689">
    <property type="entry name" value="Homeodomain-like"/>
    <property type="match status" value="2"/>
</dbReference>
<feature type="domain" description="Fe/B12 periplasmic-binding" evidence="9">
    <location>
        <begin position="300"/>
        <end position="558"/>
    </location>
</feature>
<dbReference type="SMART" id="SM00342">
    <property type="entry name" value="HTH_ARAC"/>
    <property type="match status" value="1"/>
</dbReference>
<name>A0A329M9H8_9BACL</name>
<evidence type="ECO:0008006" key="12">
    <source>
        <dbReference type="Google" id="ProtNLM"/>
    </source>
</evidence>
<dbReference type="PROSITE" id="PS00041">
    <property type="entry name" value="HTH_ARAC_FAMILY_1"/>
    <property type="match status" value="1"/>
</dbReference>
<evidence type="ECO:0000259" key="9">
    <source>
        <dbReference type="PROSITE" id="PS50983"/>
    </source>
</evidence>
<evidence type="ECO:0000256" key="1">
    <source>
        <dbReference type="ARBA" id="ARBA00004196"/>
    </source>
</evidence>
<keyword evidence="4" id="KW-0732">Signal</keyword>
<protein>
    <recommendedName>
        <fullName evidence="12">Fe3+-hydroxamate ABC transporter substrate-binding protein</fullName>
    </recommendedName>
</protein>
<evidence type="ECO:0000256" key="3">
    <source>
        <dbReference type="ARBA" id="ARBA00022448"/>
    </source>
</evidence>
<dbReference type="InterPro" id="IPR002491">
    <property type="entry name" value="ABC_transptr_periplasmic_BD"/>
</dbReference>